<dbReference type="RefSeq" id="WP_005884470.1">
    <property type="nucleotide sequence ID" value="NZ_CP028102.1"/>
</dbReference>
<sequence length="75" mass="8707">MTKIFDSVIYIVCNPDGVPMKAYTREQSAKDHLVKEIMERGERFSIELVNLDIDMDFAKRAKFILEGIALKEKKE</sequence>
<dbReference type="GeneID" id="62763296"/>
<evidence type="ECO:0000313" key="1">
    <source>
        <dbReference type="EMBL" id="AVQ18880.1"/>
    </source>
</evidence>
<dbReference type="Proteomes" id="UP000240258">
    <property type="component" value="Chromosome"/>
</dbReference>
<accession>A0ABN5JAV1</accession>
<protein>
    <submittedName>
        <fullName evidence="1">Uncharacterized protein</fullName>
    </submittedName>
</protein>
<evidence type="ECO:0000313" key="2">
    <source>
        <dbReference type="Proteomes" id="UP000240258"/>
    </source>
</evidence>
<name>A0ABN5JAV1_FUSMR</name>
<proteinExistence type="predicted"/>
<organism evidence="1 2">
    <name type="scientific">Fusobacterium mortiferum ATCC 9817</name>
    <dbReference type="NCBI Taxonomy" id="469616"/>
    <lineage>
        <taxon>Bacteria</taxon>
        <taxon>Fusobacteriati</taxon>
        <taxon>Fusobacteriota</taxon>
        <taxon>Fusobacteriia</taxon>
        <taxon>Fusobacteriales</taxon>
        <taxon>Fusobacteriaceae</taxon>
        <taxon>Fusobacterium</taxon>
    </lineage>
</organism>
<dbReference type="EMBL" id="CP028102">
    <property type="protein sequence ID" value="AVQ18880.1"/>
    <property type="molecule type" value="Genomic_DNA"/>
</dbReference>
<keyword evidence="2" id="KW-1185">Reference proteome</keyword>
<gene>
    <name evidence="1" type="ORF">C4N19_07145</name>
</gene>
<reference evidence="2" key="1">
    <citation type="journal article" date="2018" name="MSphere">
        <title>Fusobacterium Genomics Using MinION and Illumina Sequencing Enables Genome Completion and Correction.</title>
        <authorList>
            <person name="Todd S.M."/>
            <person name="Settlage R.E."/>
            <person name="Lahmers K.K."/>
            <person name="Slade D.J."/>
        </authorList>
    </citation>
    <scope>NUCLEOTIDE SEQUENCE [LARGE SCALE GENOMIC DNA]</scope>
    <source>
        <strain evidence="2">ATCC 9817</strain>
    </source>
</reference>